<protein>
    <recommendedName>
        <fullName evidence="3">EamA domain-containing protein</fullName>
    </recommendedName>
</protein>
<dbReference type="OrthoDB" id="5417329at2"/>
<name>A0A178MFC0_9CHLR</name>
<keyword evidence="2" id="KW-0812">Transmembrane</keyword>
<keyword evidence="2" id="KW-1133">Transmembrane helix</keyword>
<dbReference type="SUPFAM" id="SSF103481">
    <property type="entry name" value="Multidrug resistance efflux transporter EmrE"/>
    <property type="match status" value="2"/>
</dbReference>
<dbReference type="GO" id="GO:0016020">
    <property type="term" value="C:membrane"/>
    <property type="evidence" value="ECO:0007669"/>
    <property type="project" value="InterPro"/>
</dbReference>
<evidence type="ECO:0000256" key="1">
    <source>
        <dbReference type="ARBA" id="ARBA00007362"/>
    </source>
</evidence>
<feature type="domain" description="EamA" evidence="3">
    <location>
        <begin position="148"/>
        <end position="276"/>
    </location>
</feature>
<gene>
    <name evidence="4" type="ORF">A6A03_10255</name>
</gene>
<dbReference type="AlphaFoldDB" id="A0A178MFC0"/>
<feature type="transmembrane region" description="Helical" evidence="2">
    <location>
        <begin position="204"/>
        <end position="222"/>
    </location>
</feature>
<dbReference type="STRING" id="1707952.A6A03_10255"/>
<reference evidence="4 5" key="1">
    <citation type="submission" date="2016-04" db="EMBL/GenBank/DDBJ databases">
        <title>Chloroflexus islandicus sp. nov., a thermophilic filamentous anoxygenic phototrophic bacterium from geyser Strokkur (Iceland).</title>
        <authorList>
            <person name="Gaisin V.A."/>
            <person name="Kalashnikov A.M."/>
            <person name="Sukhacheva M.V."/>
            <person name="Grouzdev D.S."/>
            <person name="Ivanov T.M."/>
            <person name="Kuznetsov B."/>
            <person name="Gorlenko V.M."/>
        </authorList>
    </citation>
    <scope>NUCLEOTIDE SEQUENCE [LARGE SCALE GENOMIC DNA]</scope>
    <source>
        <strain evidence="5">isl-2</strain>
    </source>
</reference>
<accession>A0A178MFC0</accession>
<keyword evidence="5" id="KW-1185">Reference proteome</keyword>
<feature type="transmembrane region" description="Helical" evidence="2">
    <location>
        <begin position="169"/>
        <end position="192"/>
    </location>
</feature>
<dbReference type="InterPro" id="IPR037185">
    <property type="entry name" value="EmrE-like"/>
</dbReference>
<keyword evidence="2" id="KW-0472">Membrane</keyword>
<feature type="transmembrane region" description="Helical" evidence="2">
    <location>
        <begin position="62"/>
        <end position="80"/>
    </location>
</feature>
<feature type="transmembrane region" description="Helical" evidence="2">
    <location>
        <begin position="228"/>
        <end position="253"/>
    </location>
</feature>
<evidence type="ECO:0000259" key="3">
    <source>
        <dbReference type="Pfam" id="PF00892"/>
    </source>
</evidence>
<feature type="domain" description="EamA" evidence="3">
    <location>
        <begin position="1"/>
        <end position="132"/>
    </location>
</feature>
<evidence type="ECO:0000256" key="2">
    <source>
        <dbReference type="SAM" id="Phobius"/>
    </source>
</evidence>
<feature type="transmembrane region" description="Helical" evidence="2">
    <location>
        <begin position="87"/>
        <end position="107"/>
    </location>
</feature>
<feature type="transmembrane region" description="Helical" evidence="2">
    <location>
        <begin position="260"/>
        <end position="277"/>
    </location>
</feature>
<dbReference type="EMBL" id="LWQS01000037">
    <property type="protein sequence ID" value="OAN47451.1"/>
    <property type="molecule type" value="Genomic_DNA"/>
</dbReference>
<sequence>MGIIYGLIAALGWGTGDFLITRATRQIGWQWTLLFAQMAGIVAISLVLLGRGDPLPPWGPDWLAAVAVNLLNVTGTLLLYRAFTIGTLAIVSPISASFAAVTAALALLDGEALGMITLAGTGLVIGGVAVVSRGPGTTHTNLRGLPEAIGVAISFGLFFWLIGDVTATFGIAWPVLIGRIVTVLAAVIVLAVNRPALPRLTAAHGGLIIAASALDTIAFLSFNTGIATAYVSVVTALASIFSAVTVVLAWLVLRERLARSQWLGVAGILVGVLLVSLA</sequence>
<evidence type="ECO:0000313" key="5">
    <source>
        <dbReference type="Proteomes" id="UP000078287"/>
    </source>
</evidence>
<dbReference type="InterPro" id="IPR000620">
    <property type="entry name" value="EamA_dom"/>
</dbReference>
<evidence type="ECO:0000313" key="4">
    <source>
        <dbReference type="EMBL" id="OAN47451.1"/>
    </source>
</evidence>
<feature type="transmembrane region" description="Helical" evidence="2">
    <location>
        <begin position="31"/>
        <end position="50"/>
    </location>
</feature>
<organism evidence="4 5">
    <name type="scientific">Chloroflexus islandicus</name>
    <dbReference type="NCBI Taxonomy" id="1707952"/>
    <lineage>
        <taxon>Bacteria</taxon>
        <taxon>Bacillati</taxon>
        <taxon>Chloroflexota</taxon>
        <taxon>Chloroflexia</taxon>
        <taxon>Chloroflexales</taxon>
        <taxon>Chloroflexineae</taxon>
        <taxon>Chloroflexaceae</taxon>
        <taxon>Chloroflexus</taxon>
    </lineage>
</organism>
<dbReference type="Proteomes" id="UP000078287">
    <property type="component" value="Unassembled WGS sequence"/>
</dbReference>
<feature type="transmembrane region" description="Helical" evidence="2">
    <location>
        <begin position="144"/>
        <end position="163"/>
    </location>
</feature>
<proteinExistence type="inferred from homology"/>
<dbReference type="RefSeq" id="WP_066783792.1">
    <property type="nucleotide sequence ID" value="NZ_LWQS01000037.1"/>
</dbReference>
<comment type="similarity">
    <text evidence="1">Belongs to the EamA transporter family.</text>
</comment>
<feature type="transmembrane region" description="Helical" evidence="2">
    <location>
        <begin position="113"/>
        <end position="132"/>
    </location>
</feature>
<comment type="caution">
    <text evidence="4">The sequence shown here is derived from an EMBL/GenBank/DDBJ whole genome shotgun (WGS) entry which is preliminary data.</text>
</comment>
<dbReference type="Pfam" id="PF00892">
    <property type="entry name" value="EamA"/>
    <property type="match status" value="2"/>
</dbReference>